<dbReference type="PANTHER" id="PTHR34047:SF8">
    <property type="entry name" value="PROTEIN YKFC"/>
    <property type="match status" value="1"/>
</dbReference>
<evidence type="ECO:0000256" key="6">
    <source>
        <dbReference type="ARBA" id="ARBA00022918"/>
    </source>
</evidence>
<dbReference type="InterPro" id="IPR051083">
    <property type="entry name" value="GrpII_Intron_Splice-Mob/Def"/>
</dbReference>
<keyword evidence="12" id="KW-1185">Reference proteome</keyword>
<dbReference type="InterPro" id="IPR024937">
    <property type="entry name" value="Domain_X"/>
</dbReference>
<dbReference type="Pfam" id="PF00078">
    <property type="entry name" value="RVT_1"/>
    <property type="match status" value="1"/>
</dbReference>
<evidence type="ECO:0000256" key="3">
    <source>
        <dbReference type="ARBA" id="ARBA00022695"/>
    </source>
</evidence>
<evidence type="ECO:0000256" key="8">
    <source>
        <dbReference type="ARBA" id="ARBA00034120"/>
    </source>
</evidence>
<dbReference type="Pfam" id="PF01348">
    <property type="entry name" value="Intron_maturas2"/>
    <property type="match status" value="1"/>
</dbReference>
<evidence type="ECO:0000256" key="9">
    <source>
        <dbReference type="ARBA" id="ARBA00048173"/>
    </source>
</evidence>
<dbReference type="InterPro" id="IPR049030">
    <property type="entry name" value="AI2M-like_HNH"/>
</dbReference>
<dbReference type="EMBL" id="RRCN01000002">
    <property type="protein sequence ID" value="RRJ54733.1"/>
    <property type="molecule type" value="Genomic_DNA"/>
</dbReference>
<organism evidence="11 12">
    <name type="scientific">Paenibacillus oralis</name>
    <dbReference type="NCBI Taxonomy" id="2490856"/>
    <lineage>
        <taxon>Bacteria</taxon>
        <taxon>Bacillati</taxon>
        <taxon>Bacillota</taxon>
        <taxon>Bacilli</taxon>
        <taxon>Bacillales</taxon>
        <taxon>Paenibacillaceae</taxon>
        <taxon>Paenibacillus</taxon>
    </lineage>
</organism>
<feature type="domain" description="Reverse transcriptase" evidence="10">
    <location>
        <begin position="69"/>
        <end position="366"/>
    </location>
</feature>
<dbReference type="OrthoDB" id="9793236at2"/>
<dbReference type="InterPro" id="IPR000123">
    <property type="entry name" value="Reverse_transcriptase_msDNA"/>
</dbReference>
<dbReference type="GO" id="GO:0003723">
    <property type="term" value="F:RNA binding"/>
    <property type="evidence" value="ECO:0007669"/>
    <property type="project" value="InterPro"/>
</dbReference>
<keyword evidence="6" id="KW-0695">RNA-directed DNA polymerase</keyword>
<dbReference type="Proteomes" id="UP000267017">
    <property type="component" value="Unassembled WGS sequence"/>
</dbReference>
<evidence type="ECO:0000256" key="7">
    <source>
        <dbReference type="ARBA" id="ARBA00023118"/>
    </source>
</evidence>
<protein>
    <recommendedName>
        <fullName evidence="1">RNA-directed DNA polymerase</fullName>
        <ecNumber evidence="1">2.7.7.49</ecNumber>
    </recommendedName>
</protein>
<dbReference type="GO" id="GO:0003964">
    <property type="term" value="F:RNA-directed DNA polymerase activity"/>
    <property type="evidence" value="ECO:0007669"/>
    <property type="project" value="UniProtKB-KW"/>
</dbReference>
<dbReference type="CDD" id="cd01651">
    <property type="entry name" value="RT_G2_intron"/>
    <property type="match status" value="1"/>
</dbReference>
<dbReference type="PANTHER" id="PTHR34047">
    <property type="entry name" value="NUCLEAR INTRON MATURASE 1, MITOCHONDRIAL-RELATED"/>
    <property type="match status" value="1"/>
</dbReference>
<reference evidence="11 12" key="1">
    <citation type="submission" date="2018-11" db="EMBL/GenBank/DDBJ databases">
        <title>Genome sequencing of Paenibacillus sp. KCOM 3021 (= ChDC PVNT-B20).</title>
        <authorList>
            <person name="Kook J.-K."/>
            <person name="Park S.-N."/>
            <person name="Lim Y.K."/>
        </authorList>
    </citation>
    <scope>NUCLEOTIDE SEQUENCE [LARGE SCALE GENOMIC DNA]</scope>
    <source>
        <strain evidence="11 12">KCOM 3021</strain>
    </source>
</reference>
<dbReference type="SUPFAM" id="SSF56672">
    <property type="entry name" value="DNA/RNA polymerases"/>
    <property type="match status" value="1"/>
</dbReference>
<keyword evidence="5" id="KW-0460">Magnesium</keyword>
<evidence type="ECO:0000256" key="2">
    <source>
        <dbReference type="ARBA" id="ARBA00022679"/>
    </source>
</evidence>
<keyword evidence="3" id="KW-0548">Nucleotidyltransferase</keyword>
<keyword evidence="2" id="KW-0808">Transferase</keyword>
<dbReference type="InterPro" id="IPR043502">
    <property type="entry name" value="DNA/RNA_pol_sf"/>
</dbReference>
<keyword evidence="7" id="KW-0051">Antiviral defense</keyword>
<dbReference type="Pfam" id="PF21368">
    <property type="entry name" value="AI2M-like_HNH"/>
    <property type="match status" value="1"/>
</dbReference>
<accession>A0A3P3TE64</accession>
<dbReference type="PRINTS" id="PR00866">
    <property type="entry name" value="RNADNAPOLMS"/>
</dbReference>
<evidence type="ECO:0000256" key="5">
    <source>
        <dbReference type="ARBA" id="ARBA00022842"/>
    </source>
</evidence>
<dbReference type="GO" id="GO:0051607">
    <property type="term" value="P:defense response to virus"/>
    <property type="evidence" value="ECO:0007669"/>
    <property type="project" value="UniProtKB-KW"/>
</dbReference>
<evidence type="ECO:0000313" key="12">
    <source>
        <dbReference type="Proteomes" id="UP000267017"/>
    </source>
</evidence>
<keyword evidence="4" id="KW-0479">Metal-binding</keyword>
<evidence type="ECO:0000259" key="10">
    <source>
        <dbReference type="PROSITE" id="PS50878"/>
    </source>
</evidence>
<name>A0A3P3TE64_9BACL</name>
<proteinExistence type="inferred from homology"/>
<dbReference type="GO" id="GO:0006397">
    <property type="term" value="P:mRNA processing"/>
    <property type="evidence" value="ECO:0007669"/>
    <property type="project" value="InterPro"/>
</dbReference>
<dbReference type="GO" id="GO:0046872">
    <property type="term" value="F:metal ion binding"/>
    <property type="evidence" value="ECO:0007669"/>
    <property type="project" value="UniProtKB-KW"/>
</dbReference>
<comment type="similarity">
    <text evidence="8">Belongs to the bacterial reverse transcriptase family.</text>
</comment>
<dbReference type="AlphaFoldDB" id="A0A3P3TE64"/>
<dbReference type="EC" id="2.7.7.49" evidence="1"/>
<dbReference type="InterPro" id="IPR000477">
    <property type="entry name" value="RT_dom"/>
</dbReference>
<sequence>MRDPNIVLVNLIKNAQKEEYLFTDLYRILYNPEFYLKAYAKIQGKDGNMTSGTDGEMIDGFNMDRVSRLIDSLRDQSYQPKPARRKMIPKKSGGQRPLGIPSFVDKLLQEVLRTILEAIYEGRFSGNSHGFRPGKSCRTLLSKIKLECTGVKWWIEGDIKGFFDNIDHHILIGILRKRIRDERFLALIWKLLRAGYVEDFVFKESFSGTPQGGTLSPLLSNIYLNELDSYMENMAKSFNKGNERKRNPEWKRLESRRYKLKRKLDENWDKLSKDSRKAIVTERAQLLNEMQRIPSRNSMDEGFRRLKYFRYADDFIVGVIGSKADAVKIKGAIKTFIQEKLKLELSDEKTLITHGQDRAKFLGYEIYVAQDSNSTRRNVLGIKQRNISGHVMLTVPMDRIERFLKSKKALGFDKNGNWVSIHRKGLTNLSDAEIIEAYNSEIRGLYNYFNLAHDVSQKLHAARYIMKYSCLKTLANKHKSSTKKLLGSEAYRLNGSFGAYYKTKSGKKFKEFHNAPLTRQEPVQKDDATVDLIHNFVIGNKITSLEQRISANKCDCCGRTDGKFEVHHVRKLKDLKGKKAWERVMIARQRKTMVLCVLPNGQGCHHKLHAGKLD</sequence>
<dbReference type="RefSeq" id="WP_128635819.1">
    <property type="nucleotide sequence ID" value="NZ_RRCN01000002.1"/>
</dbReference>
<dbReference type="PROSITE" id="PS50878">
    <property type="entry name" value="RT_POL"/>
    <property type="match status" value="1"/>
</dbReference>
<evidence type="ECO:0000256" key="4">
    <source>
        <dbReference type="ARBA" id="ARBA00022723"/>
    </source>
</evidence>
<comment type="caution">
    <text evidence="11">The sequence shown here is derived from an EMBL/GenBank/DDBJ whole genome shotgun (WGS) entry which is preliminary data.</text>
</comment>
<comment type="catalytic activity">
    <reaction evidence="9">
        <text>DNA(n) + a 2'-deoxyribonucleoside 5'-triphosphate = DNA(n+1) + diphosphate</text>
        <dbReference type="Rhea" id="RHEA:22508"/>
        <dbReference type="Rhea" id="RHEA-COMP:17339"/>
        <dbReference type="Rhea" id="RHEA-COMP:17340"/>
        <dbReference type="ChEBI" id="CHEBI:33019"/>
        <dbReference type="ChEBI" id="CHEBI:61560"/>
        <dbReference type="ChEBI" id="CHEBI:173112"/>
        <dbReference type="EC" id="2.7.7.49"/>
    </reaction>
</comment>
<evidence type="ECO:0000313" key="11">
    <source>
        <dbReference type="EMBL" id="RRJ54733.1"/>
    </source>
</evidence>
<gene>
    <name evidence="11" type="ORF">EHV15_34615</name>
</gene>
<evidence type="ECO:0000256" key="1">
    <source>
        <dbReference type="ARBA" id="ARBA00012493"/>
    </source>
</evidence>